<dbReference type="EMBL" id="RZIG01000002">
    <property type="protein sequence ID" value="RYJ10323.1"/>
    <property type="molecule type" value="Genomic_DNA"/>
</dbReference>
<dbReference type="InterPro" id="IPR000073">
    <property type="entry name" value="AB_hydrolase_1"/>
</dbReference>
<evidence type="ECO:0000256" key="1">
    <source>
        <dbReference type="ARBA" id="ARBA00022801"/>
    </source>
</evidence>
<gene>
    <name evidence="4" type="ORF">ELS20_10195</name>
</gene>
<dbReference type="InterPro" id="IPR050266">
    <property type="entry name" value="AB_hydrolase_sf"/>
</dbReference>
<reference evidence="4 5" key="1">
    <citation type="submission" date="2018-12" db="EMBL/GenBank/DDBJ databases">
        <title>Draft genome sequence of Haloarcula hispinica strain 18.1, an halophilic archaeon isolated from Chott El Jerid of Southern Tunisia.</title>
        <authorList>
            <person name="Najjari A."/>
            <person name="Ben Dhia O."/>
            <person name="Ferjani R."/>
            <person name="Mahjoubi M."/>
            <person name="Sghaier H."/>
            <person name="Elshahed M."/>
            <person name="Ouzari H.I."/>
            <person name="Cherid A."/>
            <person name="Youssef N."/>
        </authorList>
    </citation>
    <scope>NUCLEOTIDE SEQUENCE [LARGE SCALE GENOMIC DNA]</scope>
    <source>
        <strain evidence="4 5">18.1</strain>
    </source>
</reference>
<name>A0A482TGN6_HALHI</name>
<keyword evidence="1 4" id="KW-0378">Hydrolase</keyword>
<dbReference type="Gene3D" id="3.40.50.1820">
    <property type="entry name" value="alpha/beta hydrolase"/>
    <property type="match status" value="1"/>
</dbReference>
<evidence type="ECO:0000256" key="2">
    <source>
        <dbReference type="SAM" id="MobiDB-lite"/>
    </source>
</evidence>
<dbReference type="GeneID" id="99239551"/>
<dbReference type="SUPFAM" id="SSF53474">
    <property type="entry name" value="alpha/beta-Hydrolases"/>
    <property type="match status" value="1"/>
</dbReference>
<dbReference type="PANTHER" id="PTHR43798">
    <property type="entry name" value="MONOACYLGLYCEROL LIPASE"/>
    <property type="match status" value="1"/>
</dbReference>
<proteinExistence type="predicted"/>
<dbReference type="Proteomes" id="UP000293535">
    <property type="component" value="Unassembled WGS sequence"/>
</dbReference>
<dbReference type="Pfam" id="PF12697">
    <property type="entry name" value="Abhydrolase_6"/>
    <property type="match status" value="1"/>
</dbReference>
<comment type="caution">
    <text evidence="4">The sequence shown here is derived from an EMBL/GenBank/DDBJ whole genome shotgun (WGS) entry which is preliminary data.</text>
</comment>
<evidence type="ECO:0000313" key="4">
    <source>
        <dbReference type="EMBL" id="RYJ10323.1"/>
    </source>
</evidence>
<dbReference type="GO" id="GO:0016787">
    <property type="term" value="F:hydrolase activity"/>
    <property type="evidence" value="ECO:0007669"/>
    <property type="project" value="UniProtKB-KW"/>
</dbReference>
<feature type="domain" description="AB hydrolase-1" evidence="3">
    <location>
        <begin position="23"/>
        <end position="241"/>
    </location>
</feature>
<evidence type="ECO:0000313" key="5">
    <source>
        <dbReference type="Proteomes" id="UP000293535"/>
    </source>
</evidence>
<dbReference type="PANTHER" id="PTHR43798:SF31">
    <property type="entry name" value="AB HYDROLASE SUPERFAMILY PROTEIN YCLE"/>
    <property type="match status" value="1"/>
</dbReference>
<sequence>METLTSPDGTAIAYDRPGDGQPVVLVHGTTGTSAVWDRFRSQLPDGYTPVAVDRRGRGESGDADDHSLAREVDDVVALIDSLPGDPVLFGHSFGGLCALEAARETDIAQLILYEPAILVGDHRDGAPLAPRLRGHLDAGDREAVIEAFFRETSTSGDPSQWPTAERAPLAETVVRESAVVGSYELPDSLTVDAPTLLLAGSESPAYLRDGIRAIDDAMSAATFVELSDVGHVGVWRAPEKVGAAVRSFLPDR</sequence>
<feature type="compositionally biased region" description="Basic and acidic residues" evidence="2">
    <location>
        <begin position="52"/>
        <end position="66"/>
    </location>
</feature>
<feature type="region of interest" description="Disordered" evidence="2">
    <location>
        <begin position="47"/>
        <end position="66"/>
    </location>
</feature>
<dbReference type="RefSeq" id="WP_064288760.1">
    <property type="nucleotide sequence ID" value="NZ_JAFKAA010000002.1"/>
</dbReference>
<accession>A0A482TGN6</accession>
<dbReference type="GO" id="GO:0016020">
    <property type="term" value="C:membrane"/>
    <property type="evidence" value="ECO:0007669"/>
    <property type="project" value="TreeGrafter"/>
</dbReference>
<dbReference type="InterPro" id="IPR029058">
    <property type="entry name" value="AB_hydrolase_fold"/>
</dbReference>
<dbReference type="AlphaFoldDB" id="A0A482TGN6"/>
<protein>
    <submittedName>
        <fullName evidence="4">Alpha/beta hydrolase</fullName>
    </submittedName>
</protein>
<evidence type="ECO:0000259" key="3">
    <source>
        <dbReference type="Pfam" id="PF12697"/>
    </source>
</evidence>
<organism evidence="4 5">
    <name type="scientific">Haloarcula hispanica</name>
    <dbReference type="NCBI Taxonomy" id="51589"/>
    <lineage>
        <taxon>Archaea</taxon>
        <taxon>Methanobacteriati</taxon>
        <taxon>Methanobacteriota</taxon>
        <taxon>Stenosarchaea group</taxon>
        <taxon>Halobacteria</taxon>
        <taxon>Halobacteriales</taxon>
        <taxon>Haloarculaceae</taxon>
        <taxon>Haloarcula</taxon>
    </lineage>
</organism>